<evidence type="ECO:0000256" key="2">
    <source>
        <dbReference type="ARBA" id="ARBA00022679"/>
    </source>
</evidence>
<evidence type="ECO:0000256" key="1">
    <source>
        <dbReference type="ARBA" id="ARBA00022603"/>
    </source>
</evidence>
<dbReference type="GO" id="GO:0032259">
    <property type="term" value="P:methylation"/>
    <property type="evidence" value="ECO:0007669"/>
    <property type="project" value="UniProtKB-KW"/>
</dbReference>
<keyword evidence="5" id="KW-1185">Reference proteome</keyword>
<dbReference type="Proteomes" id="UP000266915">
    <property type="component" value="Unassembled WGS sequence"/>
</dbReference>
<keyword evidence="3" id="KW-0175">Coiled coil</keyword>
<dbReference type="Gene3D" id="3.40.50.150">
    <property type="entry name" value="Vaccinia Virus protein VP39"/>
    <property type="match status" value="1"/>
</dbReference>
<dbReference type="GO" id="GO:0008168">
    <property type="term" value="F:methyltransferase activity"/>
    <property type="evidence" value="ECO:0007669"/>
    <property type="project" value="UniProtKB-KW"/>
</dbReference>
<accession>A0A3N2C4K7</accession>
<dbReference type="Pfam" id="PF13578">
    <property type="entry name" value="Methyltransf_24"/>
    <property type="match status" value="1"/>
</dbReference>
<feature type="coiled-coil region" evidence="3">
    <location>
        <begin position="267"/>
        <end position="301"/>
    </location>
</feature>
<reference evidence="4 5" key="1">
    <citation type="submission" date="2018-11" db="EMBL/GenBank/DDBJ databases">
        <title>Sequencing the genomes of 1000 actinobacteria strains.</title>
        <authorList>
            <person name="Klenk H.-P."/>
        </authorList>
    </citation>
    <scope>NUCLEOTIDE SEQUENCE [LARGE SCALE GENOMIC DNA]</scope>
    <source>
        <strain evidence="4 5">DSM 14012</strain>
    </source>
</reference>
<evidence type="ECO:0000313" key="4">
    <source>
        <dbReference type="EMBL" id="ROR82451.1"/>
    </source>
</evidence>
<dbReference type="AlphaFoldDB" id="A0A3N2C4K7"/>
<dbReference type="GO" id="GO:0005886">
    <property type="term" value="C:plasma membrane"/>
    <property type="evidence" value="ECO:0007669"/>
    <property type="project" value="TreeGrafter"/>
</dbReference>
<dbReference type="SUPFAM" id="SSF53335">
    <property type="entry name" value="S-adenosyl-L-methionine-dependent methyltransferases"/>
    <property type="match status" value="1"/>
</dbReference>
<dbReference type="PANTHER" id="PTHR40048:SF1">
    <property type="entry name" value="RHAMNOSYL O-METHYLTRANSFERASE"/>
    <property type="match status" value="1"/>
</dbReference>
<sequence>MSEPANRSLVGSAPVVIEPDWLGPTAFWQPRFFPLSAWVEHAPFAFWIADAVRPRVFAELGTHYGYSYFTFCEAFRRLGLETKSFALDTWQGDDHAGAYGEEVYEYVTGVNDREFGSSSTLLRGYFDDSVDQFADGTIDLLHIDGRHGYEDVLHDYESWRPKLSERAVVLFHDIAEHQEGFGVWRFWDEIKTRHPSFTFEHNHGLGVLGVGSELPETMVRFFEVAAREPERVRDAYARLGADLSAIVAGRDDDAAVRVALEERGAALEERGAELEHAEQLVAAAEAENLGLRQQLEAVRASTSWKLTAPVRKVSGVVRRRAD</sequence>
<dbReference type="GO" id="GO:0071770">
    <property type="term" value="P:DIM/DIP cell wall layer assembly"/>
    <property type="evidence" value="ECO:0007669"/>
    <property type="project" value="TreeGrafter"/>
</dbReference>
<name>A0A3N2C4K7_9MICO</name>
<dbReference type="InterPro" id="IPR029063">
    <property type="entry name" value="SAM-dependent_MTases_sf"/>
</dbReference>
<proteinExistence type="predicted"/>
<keyword evidence="2 4" id="KW-0808">Transferase</keyword>
<dbReference type="RefSeq" id="WP_064295187.1">
    <property type="nucleotide sequence ID" value="NZ_FXAP01000005.1"/>
</dbReference>
<organism evidence="4 5">
    <name type="scientific">Plantibacter flavus</name>
    <dbReference type="NCBI Taxonomy" id="150123"/>
    <lineage>
        <taxon>Bacteria</taxon>
        <taxon>Bacillati</taxon>
        <taxon>Actinomycetota</taxon>
        <taxon>Actinomycetes</taxon>
        <taxon>Micrococcales</taxon>
        <taxon>Microbacteriaceae</taxon>
        <taxon>Plantibacter</taxon>
    </lineage>
</organism>
<evidence type="ECO:0000256" key="3">
    <source>
        <dbReference type="SAM" id="Coils"/>
    </source>
</evidence>
<keyword evidence="1 4" id="KW-0489">Methyltransferase</keyword>
<evidence type="ECO:0000313" key="5">
    <source>
        <dbReference type="Proteomes" id="UP000266915"/>
    </source>
</evidence>
<comment type="caution">
    <text evidence="4">The sequence shown here is derived from an EMBL/GenBank/DDBJ whole genome shotgun (WGS) entry which is preliminary data.</text>
</comment>
<protein>
    <submittedName>
        <fullName evidence="4">Methyltransferase family protein</fullName>
    </submittedName>
</protein>
<dbReference type="PANTHER" id="PTHR40048">
    <property type="entry name" value="RHAMNOSYL O-METHYLTRANSFERASE"/>
    <property type="match status" value="1"/>
</dbReference>
<gene>
    <name evidence="4" type="ORF">EDD42_2542</name>
</gene>
<dbReference type="EMBL" id="RKHL01000001">
    <property type="protein sequence ID" value="ROR82451.1"/>
    <property type="molecule type" value="Genomic_DNA"/>
</dbReference>